<gene>
    <name evidence="1" type="ORF">DFH08DRAFT_879416</name>
</gene>
<dbReference type="EMBL" id="JARIHO010000032">
    <property type="protein sequence ID" value="KAJ7334790.1"/>
    <property type="molecule type" value="Genomic_DNA"/>
</dbReference>
<dbReference type="Proteomes" id="UP001218218">
    <property type="component" value="Unassembled WGS sequence"/>
</dbReference>
<accession>A0AAD7ELA1</accession>
<reference evidence="1" key="1">
    <citation type="submission" date="2023-03" db="EMBL/GenBank/DDBJ databases">
        <title>Massive genome expansion in bonnet fungi (Mycena s.s.) driven by repeated elements and novel gene families across ecological guilds.</title>
        <authorList>
            <consortium name="Lawrence Berkeley National Laboratory"/>
            <person name="Harder C.B."/>
            <person name="Miyauchi S."/>
            <person name="Viragh M."/>
            <person name="Kuo A."/>
            <person name="Thoen E."/>
            <person name="Andreopoulos B."/>
            <person name="Lu D."/>
            <person name="Skrede I."/>
            <person name="Drula E."/>
            <person name="Henrissat B."/>
            <person name="Morin E."/>
            <person name="Kohler A."/>
            <person name="Barry K."/>
            <person name="LaButti K."/>
            <person name="Morin E."/>
            <person name="Salamov A."/>
            <person name="Lipzen A."/>
            <person name="Mereny Z."/>
            <person name="Hegedus B."/>
            <person name="Baldrian P."/>
            <person name="Stursova M."/>
            <person name="Weitz H."/>
            <person name="Taylor A."/>
            <person name="Grigoriev I.V."/>
            <person name="Nagy L.G."/>
            <person name="Martin F."/>
            <person name="Kauserud H."/>
        </authorList>
    </citation>
    <scope>NUCLEOTIDE SEQUENCE</scope>
    <source>
        <strain evidence="1">CBHHK002</strain>
    </source>
</reference>
<dbReference type="Gene3D" id="3.30.530.20">
    <property type="match status" value="1"/>
</dbReference>
<organism evidence="1 2">
    <name type="scientific">Mycena albidolilacea</name>
    <dbReference type="NCBI Taxonomy" id="1033008"/>
    <lineage>
        <taxon>Eukaryota</taxon>
        <taxon>Fungi</taxon>
        <taxon>Dikarya</taxon>
        <taxon>Basidiomycota</taxon>
        <taxon>Agaricomycotina</taxon>
        <taxon>Agaricomycetes</taxon>
        <taxon>Agaricomycetidae</taxon>
        <taxon>Agaricales</taxon>
        <taxon>Marasmiineae</taxon>
        <taxon>Mycenaceae</taxon>
        <taxon>Mycena</taxon>
    </lineage>
</organism>
<dbReference type="CDD" id="cd07822">
    <property type="entry name" value="SRPBCC_4"/>
    <property type="match status" value="1"/>
</dbReference>
<keyword evidence="2" id="KW-1185">Reference proteome</keyword>
<evidence type="ECO:0000313" key="1">
    <source>
        <dbReference type="EMBL" id="KAJ7334790.1"/>
    </source>
</evidence>
<sequence>MSAPRPVPKESDWPIYIPVSVVIKAPREKVWNMLMDFGSYPEWNPYIRGATVTDASKRPLPDNQIAVGHKLVVKAQMPPTMDNSVKPRVLAETVIHVAPGRQFVWGASESPRMFFGAQRWHVLTDVQGGTKYEIIAVLSGIGGSLAMRFMRQSLTDAMEGMAEGLKTRCEQS</sequence>
<comment type="caution">
    <text evidence="1">The sequence shown here is derived from an EMBL/GenBank/DDBJ whole genome shotgun (WGS) entry which is preliminary data.</text>
</comment>
<dbReference type="InterPro" id="IPR019587">
    <property type="entry name" value="Polyketide_cyclase/dehydratase"/>
</dbReference>
<proteinExistence type="predicted"/>
<evidence type="ECO:0008006" key="3">
    <source>
        <dbReference type="Google" id="ProtNLM"/>
    </source>
</evidence>
<evidence type="ECO:0000313" key="2">
    <source>
        <dbReference type="Proteomes" id="UP001218218"/>
    </source>
</evidence>
<dbReference type="InterPro" id="IPR023393">
    <property type="entry name" value="START-like_dom_sf"/>
</dbReference>
<dbReference type="Pfam" id="PF10604">
    <property type="entry name" value="Polyketide_cyc2"/>
    <property type="match status" value="1"/>
</dbReference>
<protein>
    <recommendedName>
        <fullName evidence="3">SRPBCC domain-containing protein</fullName>
    </recommendedName>
</protein>
<name>A0AAD7ELA1_9AGAR</name>
<dbReference type="SUPFAM" id="SSF55961">
    <property type="entry name" value="Bet v1-like"/>
    <property type="match status" value="1"/>
</dbReference>
<dbReference type="AlphaFoldDB" id="A0AAD7ELA1"/>